<dbReference type="PATRIC" id="fig|565050.3.peg.752"/>
<evidence type="ECO:0000313" key="3">
    <source>
        <dbReference type="Proteomes" id="UP000001364"/>
    </source>
</evidence>
<evidence type="ECO:0000313" key="2">
    <source>
        <dbReference type="EMBL" id="ACL94227.1"/>
    </source>
</evidence>
<dbReference type="RefSeq" id="YP_002516135.1">
    <property type="nucleotide sequence ID" value="NC_011916.1"/>
</dbReference>
<dbReference type="AlphaFoldDB" id="A0A0H3C6J2"/>
<organism evidence="2 3">
    <name type="scientific">Caulobacter vibrioides (strain NA1000 / CB15N)</name>
    <name type="common">Caulobacter crescentus</name>
    <dbReference type="NCBI Taxonomy" id="565050"/>
    <lineage>
        <taxon>Bacteria</taxon>
        <taxon>Pseudomonadati</taxon>
        <taxon>Pseudomonadota</taxon>
        <taxon>Alphaproteobacteria</taxon>
        <taxon>Caulobacterales</taxon>
        <taxon>Caulobacteraceae</taxon>
        <taxon>Caulobacter</taxon>
    </lineage>
</organism>
<dbReference type="OrthoDB" id="5801353at2"/>
<dbReference type="EMBL" id="CP001340">
    <property type="protein sequence ID" value="ACL94227.1"/>
    <property type="molecule type" value="Genomic_DNA"/>
</dbReference>
<sequence>MKLPGGESVQIDPRKLVDYALSPTHPVGKHKARLFASRLGLTQADAPALEAALRIAAASQDATLIKSDAWGQRWQIDFMFQFGALSAMITSGWIVPADGSAVRLTSVFIARDPG</sequence>
<dbReference type="RefSeq" id="WP_010918611.1">
    <property type="nucleotide sequence ID" value="NC_011916.1"/>
</dbReference>
<keyword evidence="3" id="KW-1185">Reference proteome</keyword>
<dbReference type="GeneID" id="7332849"/>
<dbReference type="SMR" id="A0A0H3C6J2"/>
<gene>
    <name evidence="2" type="ordered locus">CCNA_00762</name>
</gene>
<protein>
    <recommendedName>
        <fullName evidence="1">DUF6883 domain-containing protein</fullName>
    </recommendedName>
</protein>
<feature type="domain" description="DUF6883" evidence="1">
    <location>
        <begin position="2"/>
        <end position="109"/>
    </location>
</feature>
<reference evidence="2 3" key="1">
    <citation type="journal article" date="2010" name="J. Bacteriol.">
        <title>The genetic basis of laboratory adaptation in Caulobacter crescentus.</title>
        <authorList>
            <person name="Marks M.E."/>
            <person name="Castro-Rojas C.M."/>
            <person name="Teiling C."/>
            <person name="Du L."/>
            <person name="Kapatral V."/>
            <person name="Walunas T.L."/>
            <person name="Crosson S."/>
        </authorList>
    </citation>
    <scope>NUCLEOTIDE SEQUENCE [LARGE SCALE GENOMIC DNA]</scope>
    <source>
        <strain evidence="3">NA1000 / CB15N</strain>
    </source>
</reference>
<dbReference type="Proteomes" id="UP000001364">
    <property type="component" value="Chromosome"/>
</dbReference>
<name>A0A0H3C6J2_CAUVN</name>
<accession>A0A0H3C6J2</accession>
<dbReference type="InterPro" id="IPR049250">
    <property type="entry name" value="DUF6883"/>
</dbReference>
<dbReference type="Pfam" id="PF21814">
    <property type="entry name" value="DUF6883"/>
    <property type="match status" value="1"/>
</dbReference>
<evidence type="ECO:0000259" key="1">
    <source>
        <dbReference type="Pfam" id="PF21814"/>
    </source>
</evidence>
<dbReference type="KEGG" id="ccs:CCNA_00762"/>
<dbReference type="HOGENOM" id="CLU_137827_0_0_5"/>
<proteinExistence type="predicted"/>